<dbReference type="InterPro" id="IPR006555">
    <property type="entry name" value="ATP-dep_Helicase_C"/>
</dbReference>
<dbReference type="RefSeq" id="XP_013890994.1">
    <property type="nucleotide sequence ID" value="XM_014035540.1"/>
</dbReference>
<feature type="compositionally biased region" description="Low complexity" evidence="1">
    <location>
        <begin position="85"/>
        <end position="102"/>
    </location>
</feature>
<organism evidence="3 4">
    <name type="scientific">Monoraphidium neglectum</name>
    <dbReference type="NCBI Taxonomy" id="145388"/>
    <lineage>
        <taxon>Eukaryota</taxon>
        <taxon>Viridiplantae</taxon>
        <taxon>Chlorophyta</taxon>
        <taxon>core chlorophytes</taxon>
        <taxon>Chlorophyceae</taxon>
        <taxon>CS clade</taxon>
        <taxon>Sphaeropleales</taxon>
        <taxon>Selenastraceae</taxon>
        <taxon>Monoraphidium</taxon>
    </lineage>
</organism>
<dbReference type="SMART" id="SM00491">
    <property type="entry name" value="HELICc2"/>
    <property type="match status" value="1"/>
</dbReference>
<dbReference type="KEGG" id="mng:MNEG_15990"/>
<proteinExistence type="predicted"/>
<dbReference type="GO" id="GO:0006139">
    <property type="term" value="P:nucleobase-containing compound metabolic process"/>
    <property type="evidence" value="ECO:0007669"/>
    <property type="project" value="InterPro"/>
</dbReference>
<name>A0A0D2LJ01_9CHLO</name>
<keyword evidence="4" id="KW-1185">Reference proteome</keyword>
<keyword evidence="3" id="KW-0378">Hydrolase</keyword>
<dbReference type="GO" id="GO:0003678">
    <property type="term" value="F:DNA helicase activity"/>
    <property type="evidence" value="ECO:0007669"/>
    <property type="project" value="TreeGrafter"/>
</dbReference>
<feature type="compositionally biased region" description="Low complexity" evidence="1">
    <location>
        <begin position="43"/>
        <end position="72"/>
    </location>
</feature>
<dbReference type="Gene3D" id="3.40.50.300">
    <property type="entry name" value="P-loop containing nucleotide triphosphate hydrolases"/>
    <property type="match status" value="1"/>
</dbReference>
<dbReference type="AlphaFoldDB" id="A0A0D2LJ01"/>
<dbReference type="GO" id="GO:0005524">
    <property type="term" value="F:ATP binding"/>
    <property type="evidence" value="ECO:0007669"/>
    <property type="project" value="InterPro"/>
</dbReference>
<dbReference type="OrthoDB" id="267079at2759"/>
<evidence type="ECO:0000313" key="3">
    <source>
        <dbReference type="EMBL" id="KIY91974.1"/>
    </source>
</evidence>
<reference evidence="3 4" key="1">
    <citation type="journal article" date="2013" name="BMC Genomics">
        <title>Reconstruction of the lipid metabolism for the microalga Monoraphidium neglectum from its genome sequence reveals characteristics suitable for biofuel production.</title>
        <authorList>
            <person name="Bogen C."/>
            <person name="Al-Dilaimi A."/>
            <person name="Albersmeier A."/>
            <person name="Wichmann J."/>
            <person name="Grundmann M."/>
            <person name="Rupp O."/>
            <person name="Lauersen K.J."/>
            <person name="Blifernez-Klassen O."/>
            <person name="Kalinowski J."/>
            <person name="Goesmann A."/>
            <person name="Mussgnug J.H."/>
            <person name="Kruse O."/>
        </authorList>
    </citation>
    <scope>NUCLEOTIDE SEQUENCE [LARGE SCALE GENOMIC DNA]</scope>
    <source>
        <strain evidence="3 4">SAG 48.87</strain>
    </source>
</reference>
<dbReference type="EMBL" id="KK106079">
    <property type="protein sequence ID" value="KIY91974.1"/>
    <property type="molecule type" value="Genomic_DNA"/>
</dbReference>
<feature type="domain" description="ATP-dependent helicase C-terminal" evidence="2">
    <location>
        <begin position="1"/>
        <end position="146"/>
    </location>
</feature>
<dbReference type="PANTHER" id="PTHR11472:SF41">
    <property type="entry name" value="ATP-DEPENDENT DNA HELICASE DDX11-RELATED"/>
    <property type="match status" value="1"/>
</dbReference>
<dbReference type="GO" id="GO:0003676">
    <property type="term" value="F:nucleic acid binding"/>
    <property type="evidence" value="ECO:0007669"/>
    <property type="project" value="InterPro"/>
</dbReference>
<keyword evidence="3" id="KW-0547">Nucleotide-binding</keyword>
<dbReference type="GeneID" id="25733706"/>
<keyword evidence="3" id="KW-0347">Helicase</keyword>
<gene>
    <name evidence="3" type="ORF">MNEG_15990</name>
</gene>
<sequence length="244" mass="26298">MGGKLSEGINFADGLGRCVVVLGMPYPNPSDPELQERMRYLDATAAAPTAAAAPGGQTPQGSSSQAQPQGGQRTVQEIKHQEGRQQQGQQQHGQQQQQQQGQQQGLTGAQYYEDLCFKAVNQAVGRVIRHRGDYAAILLADQRWVAPPGWAPAEPGAGGPQQQQQQQQQEQQQQQQQQQEQQGRAGRPHPVSKLPGWIQQSFVQTGGDFGVAYRQLAGFYRARRAAEQAANAVTAEAAAPAAVV</sequence>
<feature type="region of interest" description="Disordered" evidence="1">
    <location>
        <begin position="25"/>
        <end position="102"/>
    </location>
</feature>
<evidence type="ECO:0000313" key="4">
    <source>
        <dbReference type="Proteomes" id="UP000054498"/>
    </source>
</evidence>
<evidence type="ECO:0000256" key="1">
    <source>
        <dbReference type="SAM" id="MobiDB-lite"/>
    </source>
</evidence>
<dbReference type="InterPro" id="IPR045028">
    <property type="entry name" value="DinG/Rad3-like"/>
</dbReference>
<protein>
    <submittedName>
        <fullName evidence="3">Putative ATP-dependent RNA helicase DDX11</fullName>
        <ecNumber evidence="3">3.6.1.-</ecNumber>
    </submittedName>
</protein>
<dbReference type="GO" id="GO:0016818">
    <property type="term" value="F:hydrolase activity, acting on acid anhydrides, in phosphorus-containing anhydrides"/>
    <property type="evidence" value="ECO:0007669"/>
    <property type="project" value="InterPro"/>
</dbReference>
<dbReference type="GO" id="GO:0034085">
    <property type="term" value="P:establishment of sister chromatid cohesion"/>
    <property type="evidence" value="ECO:0007669"/>
    <property type="project" value="TreeGrafter"/>
</dbReference>
<dbReference type="Pfam" id="PF13307">
    <property type="entry name" value="Helicase_C_2"/>
    <property type="match status" value="1"/>
</dbReference>
<dbReference type="GO" id="GO:0005634">
    <property type="term" value="C:nucleus"/>
    <property type="evidence" value="ECO:0007669"/>
    <property type="project" value="TreeGrafter"/>
</dbReference>
<keyword evidence="3" id="KW-0067">ATP-binding</keyword>
<feature type="region of interest" description="Disordered" evidence="1">
    <location>
        <begin position="147"/>
        <end position="194"/>
    </location>
</feature>
<feature type="compositionally biased region" description="Low complexity" evidence="1">
    <location>
        <begin position="147"/>
        <end position="182"/>
    </location>
</feature>
<dbReference type="PANTHER" id="PTHR11472">
    <property type="entry name" value="DNA REPAIR DEAD HELICASE RAD3/XP-D SUBFAMILY MEMBER"/>
    <property type="match status" value="1"/>
</dbReference>
<dbReference type="Proteomes" id="UP000054498">
    <property type="component" value="Unassembled WGS sequence"/>
</dbReference>
<dbReference type="STRING" id="145388.A0A0D2LJ01"/>
<evidence type="ECO:0000259" key="2">
    <source>
        <dbReference type="SMART" id="SM00491"/>
    </source>
</evidence>
<accession>A0A0D2LJ01</accession>
<dbReference type="EC" id="3.6.1.-" evidence="3"/>
<dbReference type="InterPro" id="IPR027417">
    <property type="entry name" value="P-loop_NTPase"/>
</dbReference>